<evidence type="ECO:0000256" key="1">
    <source>
        <dbReference type="ARBA" id="ARBA00004496"/>
    </source>
</evidence>
<evidence type="ECO:0000256" key="6">
    <source>
        <dbReference type="ARBA" id="ARBA00022840"/>
    </source>
</evidence>
<feature type="compositionally biased region" description="Acidic residues" evidence="7">
    <location>
        <begin position="100"/>
        <end position="113"/>
    </location>
</feature>
<dbReference type="InterPro" id="IPR004020">
    <property type="entry name" value="DAPIN"/>
</dbReference>
<reference evidence="9" key="1">
    <citation type="submission" date="2021-04" db="EMBL/GenBank/DDBJ databases">
        <authorList>
            <consortium name="Wellcome Sanger Institute Data Sharing"/>
        </authorList>
    </citation>
    <scope>NUCLEOTIDE SEQUENCE [LARGE SCALE GENOMIC DNA]</scope>
</reference>
<dbReference type="Proteomes" id="UP000472264">
    <property type="component" value="Chromosome 13"/>
</dbReference>
<dbReference type="SUPFAM" id="SSF47986">
    <property type="entry name" value="DEATH domain"/>
    <property type="match status" value="1"/>
</dbReference>
<dbReference type="InterPro" id="IPR041075">
    <property type="entry name" value="NOD1/2_WH"/>
</dbReference>
<dbReference type="Gene3D" id="3.40.50.300">
    <property type="entry name" value="P-loop containing nucleotide triphosphate hydrolases"/>
    <property type="match status" value="1"/>
</dbReference>
<evidence type="ECO:0000259" key="8">
    <source>
        <dbReference type="PROSITE" id="PS50824"/>
    </source>
</evidence>
<dbReference type="Pfam" id="PF05729">
    <property type="entry name" value="NACHT"/>
    <property type="match status" value="1"/>
</dbReference>
<keyword evidence="6" id="KW-0067">ATP-binding</keyword>
<evidence type="ECO:0000256" key="3">
    <source>
        <dbReference type="ARBA" id="ARBA00022614"/>
    </source>
</evidence>
<reference evidence="9" key="2">
    <citation type="submission" date="2025-08" db="UniProtKB">
        <authorList>
            <consortium name="Ensembl"/>
        </authorList>
    </citation>
    <scope>IDENTIFICATION</scope>
</reference>
<feature type="compositionally biased region" description="Acidic residues" evidence="7">
    <location>
        <begin position="124"/>
        <end position="133"/>
    </location>
</feature>
<feature type="compositionally biased region" description="Basic and acidic residues" evidence="7">
    <location>
        <begin position="1"/>
        <end position="16"/>
    </location>
</feature>
<dbReference type="InterPro" id="IPR041267">
    <property type="entry name" value="NLRP_HD2"/>
</dbReference>
<sequence>MDFDSEERHGNDGENKKWKRPPSSYGSMKSDSEKMEDEEWAENEEEEHREMSSPLPDELSGHEATGMQLIRSESPETIYTMATQQPPPGAHVIDTRSYDMEDFEEDPEEDLDEPLITNSPEPPEPVEPDDWVQADDNSQPGRLHPEQDLPHIFKSIQNSLSSFTVEELFKFKMYFLQWEKSIPKQQAMEGDILDFVDKILEILGQDRSLNHTISTLESIGKKAEANELQSQCKRALIRIHLTQHLIRKHRVIREGVVRAGKHNLLNTIYVEPQISTCGNGGVDPFHEFRSQQQSTLQVTSADTFVGVNDLFRLQKDDGKPVRTVLTTGIPGIGMSVSVGKFSLDWAELRANKDLQFVIKLSFRSFWILRQRNLPDSPKMSIMEVIQHYYPECKDMKYLDEEDCKFLIIMDSFDRYQASLEWETAPVINDNYTQAHPDVLIVNIIRGTVLRGAKIWILGRRAAVSKIPSQFIDVVTEIQGFSDEMKDDYLTKRFTDARLAERIVAHHKRLPTLNMLARNPSVCWMVATVFERFFCYHGYGTKPPRLTPFYINILIFQTNRRLQFYCGIADNNLKWSNDDKQMLAKIGKMAFKMLEKKTSVFFEEDVMECDLNLTEVTVFSGLCTELPAAASNGRRTFCFMHITFQEFIAALYVFMMFRTESRNILDSGTLSKVFMSKYNSKPAAGLIQCALEKTLSSPLGEYDMFLRFLCGLLSPTCHTTHLSGVLYPRNTPEVSGLDEVQQLLEENIHTAPGDRVENLKECLREMTQKDE</sequence>
<dbReference type="InterPro" id="IPR029495">
    <property type="entry name" value="NACHT-assoc"/>
</dbReference>
<keyword evidence="5" id="KW-0547">Nucleotide-binding</keyword>
<evidence type="ECO:0000256" key="4">
    <source>
        <dbReference type="ARBA" id="ARBA00022737"/>
    </source>
</evidence>
<protein>
    <submittedName>
        <fullName evidence="9">Protein NLRC3-like</fullName>
    </submittedName>
</protein>
<evidence type="ECO:0000313" key="9">
    <source>
        <dbReference type="Ensembl" id="ENSENLP00000014629.1"/>
    </source>
</evidence>
<proteinExistence type="predicted"/>
<dbReference type="SMART" id="SM01288">
    <property type="entry name" value="FISNA"/>
    <property type="match status" value="1"/>
</dbReference>
<dbReference type="OrthoDB" id="120976at2759"/>
<dbReference type="InterPro" id="IPR027417">
    <property type="entry name" value="P-loop_NTPase"/>
</dbReference>
<dbReference type="Ensembl" id="ENSENLT00000015218.1">
    <property type="protein sequence ID" value="ENSENLP00000014629.1"/>
    <property type="gene ID" value="ENSENLG00000006885.1"/>
</dbReference>
<dbReference type="AlphaFoldDB" id="A0A665U6E0"/>
<dbReference type="SMART" id="SM01289">
    <property type="entry name" value="PYRIN"/>
    <property type="match status" value="1"/>
</dbReference>
<name>A0A665U6E0_ECHNA</name>
<accession>A0A665U6E0</accession>
<evidence type="ECO:0000256" key="7">
    <source>
        <dbReference type="SAM" id="MobiDB-lite"/>
    </source>
</evidence>
<feature type="compositionally biased region" description="Acidic residues" evidence="7">
    <location>
        <begin position="34"/>
        <end position="45"/>
    </location>
</feature>
<keyword evidence="2" id="KW-0963">Cytoplasm</keyword>
<feature type="region of interest" description="Disordered" evidence="7">
    <location>
        <begin position="1"/>
        <end position="146"/>
    </location>
</feature>
<dbReference type="InterPro" id="IPR007111">
    <property type="entry name" value="NACHT_NTPase"/>
</dbReference>
<feature type="compositionally biased region" description="Polar residues" evidence="7">
    <location>
        <begin position="75"/>
        <end position="84"/>
    </location>
</feature>
<dbReference type="PROSITE" id="PS50824">
    <property type="entry name" value="DAPIN"/>
    <property type="match status" value="1"/>
</dbReference>
<dbReference type="GO" id="GO:0005524">
    <property type="term" value="F:ATP binding"/>
    <property type="evidence" value="ECO:0007669"/>
    <property type="project" value="UniProtKB-KW"/>
</dbReference>
<keyword evidence="4" id="KW-0677">Repeat</keyword>
<dbReference type="Pfam" id="PF17779">
    <property type="entry name" value="WHD_NOD2"/>
    <property type="match status" value="1"/>
</dbReference>
<dbReference type="PANTHER" id="PTHR24106">
    <property type="entry name" value="NACHT, LRR AND CARD DOMAINS-CONTAINING"/>
    <property type="match status" value="1"/>
</dbReference>
<dbReference type="Gene3D" id="1.10.533.10">
    <property type="entry name" value="Death Domain, Fas"/>
    <property type="match status" value="1"/>
</dbReference>
<evidence type="ECO:0000256" key="5">
    <source>
        <dbReference type="ARBA" id="ARBA00022741"/>
    </source>
</evidence>
<evidence type="ECO:0000313" key="10">
    <source>
        <dbReference type="Proteomes" id="UP000472264"/>
    </source>
</evidence>
<evidence type="ECO:0000256" key="2">
    <source>
        <dbReference type="ARBA" id="ARBA00022490"/>
    </source>
</evidence>
<dbReference type="InterPro" id="IPR011029">
    <property type="entry name" value="DEATH-like_dom_sf"/>
</dbReference>
<gene>
    <name evidence="9" type="primary">nlrc3l</name>
</gene>
<keyword evidence="10" id="KW-1185">Reference proteome</keyword>
<comment type="subcellular location">
    <subcellularLocation>
        <location evidence="1">Cytoplasm</location>
    </subcellularLocation>
</comment>
<keyword evidence="3" id="KW-0433">Leucine-rich repeat</keyword>
<dbReference type="GO" id="GO:0005737">
    <property type="term" value="C:cytoplasm"/>
    <property type="evidence" value="ECO:0007669"/>
    <property type="project" value="UniProtKB-SubCell"/>
</dbReference>
<organism evidence="9 10">
    <name type="scientific">Echeneis naucrates</name>
    <name type="common">Live sharksucker</name>
    <dbReference type="NCBI Taxonomy" id="173247"/>
    <lineage>
        <taxon>Eukaryota</taxon>
        <taxon>Metazoa</taxon>
        <taxon>Chordata</taxon>
        <taxon>Craniata</taxon>
        <taxon>Vertebrata</taxon>
        <taxon>Euteleostomi</taxon>
        <taxon>Actinopterygii</taxon>
        <taxon>Neopterygii</taxon>
        <taxon>Teleostei</taxon>
        <taxon>Neoteleostei</taxon>
        <taxon>Acanthomorphata</taxon>
        <taxon>Carangaria</taxon>
        <taxon>Carangiformes</taxon>
        <taxon>Echeneidae</taxon>
        <taxon>Echeneis</taxon>
    </lineage>
</organism>
<dbReference type="InterPro" id="IPR051261">
    <property type="entry name" value="NLR"/>
</dbReference>
<reference evidence="9" key="3">
    <citation type="submission" date="2025-09" db="UniProtKB">
        <authorList>
            <consortium name="Ensembl"/>
        </authorList>
    </citation>
    <scope>IDENTIFICATION</scope>
</reference>
<dbReference type="Pfam" id="PF17776">
    <property type="entry name" value="NLRC4_HD2"/>
    <property type="match status" value="1"/>
</dbReference>
<dbReference type="Pfam" id="PF14484">
    <property type="entry name" value="FISNA"/>
    <property type="match status" value="1"/>
</dbReference>
<dbReference type="FunCoup" id="A0A665U6E0">
    <property type="interactions" value="89"/>
</dbReference>
<dbReference type="InParanoid" id="A0A665U6E0"/>
<feature type="domain" description="Pyrin" evidence="8">
    <location>
        <begin position="156"/>
        <end position="234"/>
    </location>
</feature>
<dbReference type="OMA" id="YGSMKSE"/>